<dbReference type="EMBL" id="JAGGNH010000006">
    <property type="protein sequence ID" value="KAJ0970273.1"/>
    <property type="molecule type" value="Genomic_DNA"/>
</dbReference>
<feature type="domain" description="UBC core" evidence="2">
    <location>
        <begin position="1"/>
        <end position="127"/>
    </location>
</feature>
<dbReference type="Proteomes" id="UP001085076">
    <property type="component" value="Miscellaneous, Linkage group lg06"/>
</dbReference>
<feature type="compositionally biased region" description="Basic and acidic residues" evidence="1">
    <location>
        <begin position="127"/>
        <end position="138"/>
    </location>
</feature>
<sequence>MDYKVESINDEMDDFIVDFHGHKDSLYEGGLWKVRVLIPDGYPYKPPTILFTNKIYHPNENMVCLNAIDEAWSPIFCLMNAFEVFLPQLLLDPNPSDPFNKEAAALMMSDLAVYELTVKEYCEKYPKPDNEAVSSEEKTTDEELSEADAHSSDEAVVAKPNI</sequence>
<protein>
    <recommendedName>
        <fullName evidence="2">UBC core domain-containing protein</fullName>
    </recommendedName>
</protein>
<proteinExistence type="predicted"/>
<evidence type="ECO:0000313" key="3">
    <source>
        <dbReference type="EMBL" id="KAJ0970273.1"/>
    </source>
</evidence>
<evidence type="ECO:0000313" key="4">
    <source>
        <dbReference type="Proteomes" id="UP001085076"/>
    </source>
</evidence>
<dbReference type="PANTHER" id="PTHR24068">
    <property type="entry name" value="UBIQUITIN-CONJUGATING ENZYME E2"/>
    <property type="match status" value="1"/>
</dbReference>
<comment type="caution">
    <text evidence="3">The sequence shown here is derived from an EMBL/GenBank/DDBJ whole genome shotgun (WGS) entry which is preliminary data.</text>
</comment>
<dbReference type="InterPro" id="IPR000608">
    <property type="entry name" value="UBC"/>
</dbReference>
<dbReference type="AlphaFoldDB" id="A0A9D5CBS3"/>
<evidence type="ECO:0000259" key="2">
    <source>
        <dbReference type="PROSITE" id="PS50127"/>
    </source>
</evidence>
<dbReference type="InterPro" id="IPR016135">
    <property type="entry name" value="UBQ-conjugating_enzyme/RWD"/>
</dbReference>
<feature type="region of interest" description="Disordered" evidence="1">
    <location>
        <begin position="127"/>
        <end position="162"/>
    </location>
</feature>
<reference evidence="3" key="1">
    <citation type="submission" date="2021-03" db="EMBL/GenBank/DDBJ databases">
        <authorList>
            <person name="Li Z."/>
            <person name="Yang C."/>
        </authorList>
    </citation>
    <scope>NUCLEOTIDE SEQUENCE</scope>
    <source>
        <strain evidence="3">Dzin_1.0</strain>
        <tissue evidence="3">Leaf</tissue>
    </source>
</reference>
<dbReference type="SUPFAM" id="SSF54495">
    <property type="entry name" value="UBC-like"/>
    <property type="match status" value="1"/>
</dbReference>
<name>A0A9D5CBS3_9LILI</name>
<reference evidence="3" key="2">
    <citation type="journal article" date="2022" name="Hortic Res">
        <title>The genome of Dioscorea zingiberensis sheds light on the biosynthesis, origin and evolution of the medicinally important diosgenin saponins.</title>
        <authorList>
            <person name="Li Y."/>
            <person name="Tan C."/>
            <person name="Li Z."/>
            <person name="Guo J."/>
            <person name="Li S."/>
            <person name="Chen X."/>
            <person name="Wang C."/>
            <person name="Dai X."/>
            <person name="Yang H."/>
            <person name="Song W."/>
            <person name="Hou L."/>
            <person name="Xu J."/>
            <person name="Tong Z."/>
            <person name="Xu A."/>
            <person name="Yuan X."/>
            <person name="Wang W."/>
            <person name="Yang Q."/>
            <person name="Chen L."/>
            <person name="Sun Z."/>
            <person name="Wang K."/>
            <person name="Pan B."/>
            <person name="Chen J."/>
            <person name="Bao Y."/>
            <person name="Liu F."/>
            <person name="Qi X."/>
            <person name="Gang D.R."/>
            <person name="Wen J."/>
            <person name="Li J."/>
        </authorList>
    </citation>
    <scope>NUCLEOTIDE SEQUENCE</scope>
    <source>
        <strain evidence="3">Dzin_1.0</strain>
    </source>
</reference>
<organism evidence="3 4">
    <name type="scientific">Dioscorea zingiberensis</name>
    <dbReference type="NCBI Taxonomy" id="325984"/>
    <lineage>
        <taxon>Eukaryota</taxon>
        <taxon>Viridiplantae</taxon>
        <taxon>Streptophyta</taxon>
        <taxon>Embryophyta</taxon>
        <taxon>Tracheophyta</taxon>
        <taxon>Spermatophyta</taxon>
        <taxon>Magnoliopsida</taxon>
        <taxon>Liliopsida</taxon>
        <taxon>Dioscoreales</taxon>
        <taxon>Dioscoreaceae</taxon>
        <taxon>Dioscorea</taxon>
    </lineage>
</organism>
<evidence type="ECO:0000256" key="1">
    <source>
        <dbReference type="SAM" id="MobiDB-lite"/>
    </source>
</evidence>
<keyword evidence="4" id="KW-1185">Reference proteome</keyword>
<dbReference type="Pfam" id="PF00179">
    <property type="entry name" value="UQ_con"/>
    <property type="match status" value="1"/>
</dbReference>
<dbReference type="OrthoDB" id="269518at2759"/>
<dbReference type="SMART" id="SM00212">
    <property type="entry name" value="UBCc"/>
    <property type="match status" value="1"/>
</dbReference>
<dbReference type="Gene3D" id="3.10.110.10">
    <property type="entry name" value="Ubiquitin Conjugating Enzyme"/>
    <property type="match status" value="1"/>
</dbReference>
<dbReference type="PROSITE" id="PS50127">
    <property type="entry name" value="UBC_2"/>
    <property type="match status" value="1"/>
</dbReference>
<accession>A0A9D5CBS3</accession>
<gene>
    <name evidence="3" type="ORF">J5N97_023150</name>
</gene>